<feature type="compositionally biased region" description="Basic and acidic residues" evidence="2">
    <location>
        <begin position="179"/>
        <end position="191"/>
    </location>
</feature>
<dbReference type="Gene3D" id="2.40.50.90">
    <property type="match status" value="1"/>
</dbReference>
<dbReference type="InterPro" id="IPR004087">
    <property type="entry name" value="KH_dom"/>
</dbReference>
<dbReference type="GO" id="GO:0005739">
    <property type="term" value="C:mitochondrion"/>
    <property type="evidence" value="ECO:0007669"/>
    <property type="project" value="UniProtKB-ARBA"/>
</dbReference>
<keyword evidence="3" id="KW-0472">Membrane</keyword>
<organism evidence="5 6">
    <name type="scientific">Aphidius gifuensis</name>
    <name type="common">Parasitoid wasp</name>
    <dbReference type="NCBI Taxonomy" id="684658"/>
    <lineage>
        <taxon>Eukaryota</taxon>
        <taxon>Metazoa</taxon>
        <taxon>Ecdysozoa</taxon>
        <taxon>Arthropoda</taxon>
        <taxon>Hexapoda</taxon>
        <taxon>Insecta</taxon>
        <taxon>Pterygota</taxon>
        <taxon>Neoptera</taxon>
        <taxon>Endopterygota</taxon>
        <taxon>Hymenoptera</taxon>
        <taxon>Apocrita</taxon>
        <taxon>Ichneumonoidea</taxon>
        <taxon>Braconidae</taxon>
        <taxon>Aphidiinae</taxon>
        <taxon>Aphidius</taxon>
    </lineage>
</organism>
<evidence type="ECO:0000313" key="6">
    <source>
        <dbReference type="Proteomes" id="UP000639338"/>
    </source>
</evidence>
<feature type="domain" description="K Homology" evidence="4">
    <location>
        <begin position="231"/>
        <end position="302"/>
    </location>
</feature>
<accession>A0A834XWK6</accession>
<dbReference type="InterPro" id="IPR035437">
    <property type="entry name" value="SNase_OB-fold_sf"/>
</dbReference>
<dbReference type="GO" id="GO:0010468">
    <property type="term" value="P:regulation of gene expression"/>
    <property type="evidence" value="ECO:0007669"/>
    <property type="project" value="UniProtKB-ARBA"/>
</dbReference>
<dbReference type="PROSITE" id="PS50084">
    <property type="entry name" value="KH_TYPE_1"/>
    <property type="match status" value="1"/>
</dbReference>
<dbReference type="PANTHER" id="PTHR22948:SF65">
    <property type="entry name" value="A-KINASE ANCHORING PROTEIN 1"/>
    <property type="match status" value="1"/>
</dbReference>
<dbReference type="CDD" id="cd22395">
    <property type="entry name" value="KH-I_AKAP1"/>
    <property type="match status" value="1"/>
</dbReference>
<feature type="transmembrane region" description="Helical" evidence="3">
    <location>
        <begin position="6"/>
        <end position="25"/>
    </location>
</feature>
<dbReference type="SMART" id="SM00322">
    <property type="entry name" value="KH"/>
    <property type="match status" value="1"/>
</dbReference>
<evidence type="ECO:0000256" key="3">
    <source>
        <dbReference type="SAM" id="Phobius"/>
    </source>
</evidence>
<keyword evidence="3" id="KW-0812">Transmembrane</keyword>
<evidence type="ECO:0000256" key="1">
    <source>
        <dbReference type="PROSITE-ProRule" id="PRU00117"/>
    </source>
</evidence>
<name>A0A834XWK6_APHGI</name>
<dbReference type="Gene3D" id="2.30.30.140">
    <property type="match status" value="1"/>
</dbReference>
<protein>
    <recommendedName>
        <fullName evidence="4">K Homology domain-containing protein</fullName>
    </recommendedName>
</protein>
<dbReference type="SUPFAM" id="SSF63748">
    <property type="entry name" value="Tudor/PWWP/MBT"/>
    <property type="match status" value="1"/>
</dbReference>
<keyword evidence="6" id="KW-1185">Reference proteome</keyword>
<dbReference type="SUPFAM" id="SSF54791">
    <property type="entry name" value="Eukaryotic type KH-domain (KH-domain type I)"/>
    <property type="match status" value="1"/>
</dbReference>
<dbReference type="Pfam" id="PF00013">
    <property type="entry name" value="KH_1"/>
    <property type="match status" value="1"/>
</dbReference>
<dbReference type="InterPro" id="IPR004088">
    <property type="entry name" value="KH_dom_type_1"/>
</dbReference>
<evidence type="ECO:0000259" key="4">
    <source>
        <dbReference type="SMART" id="SM00322"/>
    </source>
</evidence>
<dbReference type="Gene3D" id="3.30.1370.10">
    <property type="entry name" value="K Homology domain, type 1"/>
    <property type="match status" value="1"/>
</dbReference>
<comment type="caution">
    <text evidence="5">The sequence shown here is derived from an EMBL/GenBank/DDBJ whole genome shotgun (WGS) entry which is preliminary data.</text>
</comment>
<proteinExistence type="predicted"/>
<dbReference type="OrthoDB" id="10069557at2759"/>
<dbReference type="InterPro" id="IPR002999">
    <property type="entry name" value="Tudor"/>
</dbReference>
<feature type="region of interest" description="Disordered" evidence="2">
    <location>
        <begin position="157"/>
        <end position="223"/>
    </location>
</feature>
<evidence type="ECO:0000313" key="5">
    <source>
        <dbReference type="EMBL" id="KAF7992887.1"/>
    </source>
</evidence>
<gene>
    <name evidence="5" type="ORF">HCN44_005231</name>
</gene>
<dbReference type="EMBL" id="JACMRX010000003">
    <property type="protein sequence ID" value="KAF7992887.1"/>
    <property type="molecule type" value="Genomic_DNA"/>
</dbReference>
<dbReference type="Proteomes" id="UP000639338">
    <property type="component" value="Unassembled WGS sequence"/>
</dbReference>
<reference evidence="5 6" key="1">
    <citation type="submission" date="2020-08" db="EMBL/GenBank/DDBJ databases">
        <title>Aphidius gifuensis genome sequencing and assembly.</title>
        <authorList>
            <person name="Du Z."/>
        </authorList>
    </citation>
    <scope>NUCLEOTIDE SEQUENCE [LARGE SCALE GENOMIC DNA]</scope>
    <source>
        <strain evidence="5">YNYX2018</strain>
        <tissue evidence="5">Adults</tissue>
    </source>
</reference>
<feature type="compositionally biased region" description="Basic and acidic residues" evidence="2">
    <location>
        <begin position="157"/>
        <end position="168"/>
    </location>
</feature>
<keyword evidence="1" id="KW-0694">RNA-binding</keyword>
<dbReference type="GO" id="GO:0003723">
    <property type="term" value="F:RNA binding"/>
    <property type="evidence" value="ECO:0007669"/>
    <property type="project" value="UniProtKB-UniRule"/>
</dbReference>
<dbReference type="Pfam" id="PF00567">
    <property type="entry name" value="TUDOR"/>
    <property type="match status" value="1"/>
</dbReference>
<dbReference type="PANTHER" id="PTHR22948">
    <property type="entry name" value="TUDOR DOMAIN CONTAINING PROTEIN"/>
    <property type="match status" value="1"/>
</dbReference>
<evidence type="ECO:0000256" key="2">
    <source>
        <dbReference type="SAM" id="MobiDB-lite"/>
    </source>
</evidence>
<feature type="region of interest" description="Disordered" evidence="2">
    <location>
        <begin position="87"/>
        <end position="115"/>
    </location>
</feature>
<dbReference type="AlphaFoldDB" id="A0A834XWK6"/>
<sequence>MSVTNVQLVKWSFPAFAILVGFFWYKRRRVDRLDPGGNTDLDGKNNKKGLNLYDSGINIDESFNGSNGSHRTSDEIICTPRKVSENLDIPNKSNSLKSGRLSGDNKPWYEDEDDDDDELLNVKTNIVLGSNPKSSNFDMMEKCKSLSMENKDKIIEEEEKVVNDEKKSSTVIENSGAKLNDENKSTERDSANHSPVSGVLDGSVSDEVRSEGSTDSGKGGSINGKGLKLKNTITYEFELASDLVGSLIGKRGSIIQSFNDKANVRISINPHPTDDDEIKLCIIKGQKENIMIALDLIRQKFPLKKYPDVTLEETHLSKKSQNLSWLPELTQLNLTENINNDVMICNIIEPNHFFIQLPTHPTYPTLRILDFNMTQLYNTVESPPVPDKLTKGMLVVAKYYDRWVRALIEEPDENGENNLVRLVDHGGFWTFSNAEMRKIRADYIPLPLQAIEVVLANVKPINDVWPQEAYDVVSQLTTGIVGQAQIEAYSDSTVYISLYINIPKHGVISVAHELVARGLAEPTTFEELAPEENIVPTL</sequence>
<dbReference type="InterPro" id="IPR050621">
    <property type="entry name" value="Tudor_domain_containing"/>
</dbReference>
<keyword evidence="3" id="KW-1133">Transmembrane helix</keyword>
<dbReference type="InterPro" id="IPR047368">
    <property type="entry name" value="KH-I_AKAP1"/>
</dbReference>
<dbReference type="InterPro" id="IPR036612">
    <property type="entry name" value="KH_dom_type_1_sf"/>
</dbReference>